<feature type="transmembrane region" description="Helical" evidence="7">
    <location>
        <begin position="46"/>
        <end position="66"/>
    </location>
</feature>
<dbReference type="PANTHER" id="PTHR33048:SF47">
    <property type="entry name" value="INTEGRAL MEMBRANE PROTEIN-RELATED"/>
    <property type="match status" value="1"/>
</dbReference>
<evidence type="ECO:0000313" key="9">
    <source>
        <dbReference type="EMBL" id="KAK8078437.1"/>
    </source>
</evidence>
<keyword evidence="4 7" id="KW-0472">Membrane</keyword>
<accession>A0ABR1W4M6</accession>
<feature type="transmembrane region" description="Helical" evidence="7">
    <location>
        <begin position="20"/>
        <end position="39"/>
    </location>
</feature>
<sequence>MAFPATAQVDLSQNRQPDLYASSTIPMSFALLCVVLRFWCRWNKKAGFWLDDWLILCATTFGPNVVQDVAIGLFTAELTYTGVIVFVKFSILALYWRIFRNSSSIKIPIAVLGTMVVMWGIAVFLLTLLQCVPTRGFWDKTIDSSCNVDSQKFLFAISIPNILIDVTILSLPVPYVRKLKISTSQRRLVLSMFLLGGFKSFSVCIASVMRLVAVTTQKTDEDVSWNIVNQGIWAVVEADFAIVSACLPTLRPIWLMLRPNRFVNVSSGSPSYRLHDRFQRSAKRRAPRTWGASLLETNATEHEQDDKPFSAVQEPQGARLATVMSSPSEQDQINGEAQDAGTIQVHSEWGVQYSQRKR</sequence>
<comment type="similarity">
    <text evidence="5">Belongs to the SAT4 family.</text>
</comment>
<feature type="transmembrane region" description="Helical" evidence="7">
    <location>
        <begin position="153"/>
        <end position="176"/>
    </location>
</feature>
<feature type="compositionally biased region" description="Polar residues" evidence="6">
    <location>
        <begin position="323"/>
        <end position="335"/>
    </location>
</feature>
<dbReference type="Proteomes" id="UP001446871">
    <property type="component" value="Unassembled WGS sequence"/>
</dbReference>
<evidence type="ECO:0000256" key="1">
    <source>
        <dbReference type="ARBA" id="ARBA00004141"/>
    </source>
</evidence>
<keyword evidence="10" id="KW-1185">Reference proteome</keyword>
<evidence type="ECO:0000256" key="5">
    <source>
        <dbReference type="ARBA" id="ARBA00038359"/>
    </source>
</evidence>
<dbReference type="InterPro" id="IPR052337">
    <property type="entry name" value="SAT4-like"/>
</dbReference>
<comment type="caution">
    <text evidence="9">The sequence shown here is derived from an EMBL/GenBank/DDBJ whole genome shotgun (WGS) entry which is preliminary data.</text>
</comment>
<keyword evidence="2 7" id="KW-0812">Transmembrane</keyword>
<evidence type="ECO:0000259" key="8">
    <source>
        <dbReference type="Pfam" id="PF20684"/>
    </source>
</evidence>
<evidence type="ECO:0000256" key="6">
    <source>
        <dbReference type="SAM" id="MobiDB-lite"/>
    </source>
</evidence>
<dbReference type="PANTHER" id="PTHR33048">
    <property type="entry name" value="PTH11-LIKE INTEGRAL MEMBRANE PROTEIN (AFU_ORTHOLOGUE AFUA_5G11245)"/>
    <property type="match status" value="1"/>
</dbReference>
<evidence type="ECO:0000256" key="2">
    <source>
        <dbReference type="ARBA" id="ARBA00022692"/>
    </source>
</evidence>
<comment type="subcellular location">
    <subcellularLocation>
        <location evidence="1">Membrane</location>
        <topology evidence="1">Multi-pass membrane protein</topology>
    </subcellularLocation>
</comment>
<dbReference type="EMBL" id="JAQQWM010000002">
    <property type="protein sequence ID" value="KAK8078437.1"/>
    <property type="molecule type" value="Genomic_DNA"/>
</dbReference>
<evidence type="ECO:0000256" key="4">
    <source>
        <dbReference type="ARBA" id="ARBA00023136"/>
    </source>
</evidence>
<name>A0ABR1W4M6_9PEZI</name>
<feature type="region of interest" description="Disordered" evidence="6">
    <location>
        <begin position="300"/>
        <end position="358"/>
    </location>
</feature>
<organism evidence="9 10">
    <name type="scientific">Apiospora saccharicola</name>
    <dbReference type="NCBI Taxonomy" id="335842"/>
    <lineage>
        <taxon>Eukaryota</taxon>
        <taxon>Fungi</taxon>
        <taxon>Dikarya</taxon>
        <taxon>Ascomycota</taxon>
        <taxon>Pezizomycotina</taxon>
        <taxon>Sordariomycetes</taxon>
        <taxon>Xylariomycetidae</taxon>
        <taxon>Amphisphaeriales</taxon>
        <taxon>Apiosporaceae</taxon>
        <taxon>Apiospora</taxon>
    </lineage>
</organism>
<keyword evidence="3 7" id="KW-1133">Transmembrane helix</keyword>
<reference evidence="9 10" key="1">
    <citation type="submission" date="2023-01" db="EMBL/GenBank/DDBJ databases">
        <title>Analysis of 21 Apiospora genomes using comparative genomics revels a genus with tremendous synthesis potential of carbohydrate active enzymes and secondary metabolites.</title>
        <authorList>
            <person name="Sorensen T."/>
        </authorList>
    </citation>
    <scope>NUCLEOTIDE SEQUENCE [LARGE SCALE GENOMIC DNA]</scope>
    <source>
        <strain evidence="9 10">CBS 83171</strain>
    </source>
</reference>
<evidence type="ECO:0000256" key="3">
    <source>
        <dbReference type="ARBA" id="ARBA00022989"/>
    </source>
</evidence>
<evidence type="ECO:0000313" key="10">
    <source>
        <dbReference type="Proteomes" id="UP001446871"/>
    </source>
</evidence>
<gene>
    <name evidence="9" type="ORF">PG996_004607</name>
</gene>
<dbReference type="InterPro" id="IPR049326">
    <property type="entry name" value="Rhodopsin_dom_fungi"/>
</dbReference>
<evidence type="ECO:0000256" key="7">
    <source>
        <dbReference type="SAM" id="Phobius"/>
    </source>
</evidence>
<feature type="transmembrane region" description="Helical" evidence="7">
    <location>
        <begin position="78"/>
        <end position="96"/>
    </location>
</feature>
<dbReference type="Pfam" id="PF20684">
    <property type="entry name" value="Fung_rhodopsin"/>
    <property type="match status" value="1"/>
</dbReference>
<feature type="transmembrane region" description="Helical" evidence="7">
    <location>
        <begin position="108"/>
        <end position="129"/>
    </location>
</feature>
<feature type="domain" description="Rhodopsin" evidence="8">
    <location>
        <begin position="36"/>
        <end position="254"/>
    </location>
</feature>
<protein>
    <recommendedName>
        <fullName evidence="8">Rhodopsin domain-containing protein</fullName>
    </recommendedName>
</protein>
<feature type="transmembrane region" description="Helical" evidence="7">
    <location>
        <begin position="188"/>
        <end position="212"/>
    </location>
</feature>
<proteinExistence type="inferred from homology"/>